<evidence type="ECO:0000256" key="1">
    <source>
        <dbReference type="SAM" id="MobiDB-lite"/>
    </source>
</evidence>
<dbReference type="Proteomes" id="UP000053732">
    <property type="component" value="Unassembled WGS sequence"/>
</dbReference>
<keyword evidence="3" id="KW-1185">Reference proteome</keyword>
<accession>A0A0G4NXP1</accession>
<evidence type="ECO:0000313" key="3">
    <source>
        <dbReference type="Proteomes" id="UP000053732"/>
    </source>
</evidence>
<name>A0A0G4NXP1_PENC3</name>
<dbReference type="EMBL" id="HG793135">
    <property type="protein sequence ID" value="CRL18825.1"/>
    <property type="molecule type" value="Genomic_DNA"/>
</dbReference>
<feature type="compositionally biased region" description="Basic and acidic residues" evidence="1">
    <location>
        <begin position="116"/>
        <end position="128"/>
    </location>
</feature>
<sequence length="245" mass="28322">MCHSIIYYYALCRHLDQDSTHQIACHNAFITGYECTEEPQRTSYISLIGNCLQCKLNHLMLRQSAYREWRREDLLEALNDAFQYSDDDGWTTEDSDAEELDMETLLSQSPALTRRTPTDGDENRETHASFHSGPARTPTIVEQSSPHVSSVALVEHVDDYSDDGEEYVYGDSIEEPRPRARRSWRSWIPLPTRFVRNQENPSYMAFVTDDYMGDTESLLCASKPKEDRRTWRSWIPLPAKRGSGQ</sequence>
<gene>
    <name evidence="2" type="ORF">PCAMFM013_S002g000695</name>
</gene>
<evidence type="ECO:0000313" key="2">
    <source>
        <dbReference type="EMBL" id="CRL18825.1"/>
    </source>
</evidence>
<feature type="region of interest" description="Disordered" evidence="1">
    <location>
        <begin position="104"/>
        <end position="146"/>
    </location>
</feature>
<protein>
    <submittedName>
        <fullName evidence="2">Str. FM013</fullName>
    </submittedName>
</protein>
<dbReference type="AlphaFoldDB" id="A0A0G4NXP1"/>
<organism evidence="2 3">
    <name type="scientific">Penicillium camemberti (strain FM 013)</name>
    <dbReference type="NCBI Taxonomy" id="1429867"/>
    <lineage>
        <taxon>Eukaryota</taxon>
        <taxon>Fungi</taxon>
        <taxon>Dikarya</taxon>
        <taxon>Ascomycota</taxon>
        <taxon>Pezizomycotina</taxon>
        <taxon>Eurotiomycetes</taxon>
        <taxon>Eurotiomycetidae</taxon>
        <taxon>Eurotiales</taxon>
        <taxon>Aspergillaceae</taxon>
        <taxon>Penicillium</taxon>
    </lineage>
</organism>
<reference evidence="2 3" key="1">
    <citation type="journal article" date="2014" name="Nat. Commun.">
        <title>Multiple recent horizontal transfers of a large genomic region in cheese making fungi.</title>
        <authorList>
            <person name="Cheeseman K."/>
            <person name="Ropars J."/>
            <person name="Renault P."/>
            <person name="Dupont J."/>
            <person name="Gouzy J."/>
            <person name="Branca A."/>
            <person name="Abraham A.L."/>
            <person name="Ceppi M."/>
            <person name="Conseiller E."/>
            <person name="Debuchy R."/>
            <person name="Malagnac F."/>
            <person name="Goarin A."/>
            <person name="Silar P."/>
            <person name="Lacoste S."/>
            <person name="Sallet E."/>
            <person name="Bensimon A."/>
            <person name="Giraud T."/>
            <person name="Brygoo Y."/>
        </authorList>
    </citation>
    <scope>NUCLEOTIDE SEQUENCE [LARGE SCALE GENOMIC DNA]</scope>
    <source>
        <strain evidence="3">FM 013</strain>
    </source>
</reference>
<proteinExistence type="predicted"/>